<evidence type="ECO:0008006" key="4">
    <source>
        <dbReference type="Google" id="ProtNLM"/>
    </source>
</evidence>
<feature type="compositionally biased region" description="Polar residues" evidence="1">
    <location>
        <begin position="230"/>
        <end position="240"/>
    </location>
</feature>
<evidence type="ECO:0000313" key="2">
    <source>
        <dbReference type="EnsemblPlants" id="AUR62038630-RA:cds"/>
    </source>
</evidence>
<evidence type="ECO:0000256" key="1">
    <source>
        <dbReference type="SAM" id="MobiDB-lite"/>
    </source>
</evidence>
<feature type="compositionally biased region" description="Low complexity" evidence="1">
    <location>
        <begin position="790"/>
        <end position="827"/>
    </location>
</feature>
<feature type="compositionally biased region" description="Low complexity" evidence="1">
    <location>
        <begin position="172"/>
        <end position="182"/>
    </location>
</feature>
<feature type="region of interest" description="Disordered" evidence="1">
    <location>
        <begin position="687"/>
        <end position="726"/>
    </location>
</feature>
<feature type="compositionally biased region" description="Polar residues" evidence="1">
    <location>
        <begin position="46"/>
        <end position="58"/>
    </location>
</feature>
<feature type="compositionally biased region" description="Polar residues" evidence="1">
    <location>
        <begin position="112"/>
        <end position="131"/>
    </location>
</feature>
<sequence length="1378" mass="144235">MMDRNREARRAAAMTNGLPRRRHRTTTGGGSLRESPVRYVPPSNPVPISSTSGASTLTSHRKSFPPPSRVLPTWKAPDEMIGVSIPRKARSASTKRGHDCWSSAGGVGGSGEQISRQPSSSPVRSTMTATPSPAVAALPTPLQAQQPMSPSSSNISIKKKIKAANGPKQQRPPKSSSKSSPSTQDAIEIEVAEVLYGLMKQSQAPSKQDGGMIIDSAKMDSRSITDSKSRVSSPVTNSPSIHHLTNCSNPSTSSSTAPPLTTVAPKRKRPRPYPEDIPTGFGPRSSPISSTPKPESDQAPKLEAASSSMDKNNIGSAIENGGDSTNLQDLTAETPLSSSAEAVNNGILSDAKQGMVEESSTGIRNGMMVRAAKVEEASSSSPKLESPHTQNHDRVESSTTNSTKPNSSFVEQDNHREDKYEIDLMVGSDGLSMGRKPRLASSQPVPQQLNLNSKDIQFDLEKCGSSVNEDKLNFQKQQPTPPKTTRDDANTDKPGGQLGSAPLPMSVPGGWHGGLPPMGYVGPLQGVVSMDGTPMASPPIQSPHFLFSQPRPKRCATHCYIARSISVHQQMMKMNPFWPAAAATAVAGTSPLFGAKPYNLNMVPPADLAAAAGRGMVVSSSQDNKGQPFTFFPGQSASSTKDKSPQPPNAPDSAQKKQYMLQPALPPGAPSNMMHGPALFFPMGQQQAAVANARPNSTKSPSTGVNAASASAATSSPMGAAPPTNSNAGPAMSFSYPNMGGNEAQFMAILGNRPYPFPIPAHVGAAPPYRGSHPQPMSFYNGSFYSSQMLHPSQMQQQQAVQPSQSMQIQQQNQQNASLSTASSSSQKHLQNQQQRPQGSSAPGAGNPNQGLQIQAAKGRMSQTHPDMGGEDSPSTADSRNRPNMNVYGQNFAMPFHSPNFAMMTPPSSMGSNAAGVPNGNLGDKKQQPPQQPPAFPMSFATMNGAATPGLDMSSIAHNHALMQTNAATDPSNADEERKAVAARASAASAGQSIAFSREFAENSMATMPGNNVVDTSARSLNMMHGSSGRPTRSPGPNSQQYVAPSAGSGRSKTPTSNGNVYPDHLNSSSIMAAKFPNSLSGFPPLVQTSGGSVQSQQWKNSVRPNTPQVSSPSVATSTASNMKNLPQQQQQQGRSQQNHTQISFGANAGNSKTSSTSQGQQNQHNNQGPSSPMMVGSPSNSSVSKGASGSPRTTASASTGNKAGAQGATFSSQQGKNSQSPSLSSQKPSILGSPHIMSSSSNKPQMQQSQQQPQLSKQSIQQAQLFFSNAYMQASVNTSAAMANRPPTSSSGMLSLCTPASLANTSTSDPAKAVAAAAFANNMKGGLPSQGMYHAAQFAAQSAGGAHQLMPAGFPYVHAVSTAVQVKPSEQKQPAGE</sequence>
<feature type="compositionally biased region" description="Basic and acidic residues" evidence="1">
    <location>
        <begin position="412"/>
        <end position="422"/>
    </location>
</feature>
<feature type="region of interest" description="Disordered" evidence="1">
    <location>
        <begin position="619"/>
        <end position="657"/>
    </location>
</feature>
<dbReference type="Proteomes" id="UP000596660">
    <property type="component" value="Unplaced"/>
</dbReference>
<keyword evidence="3" id="KW-1185">Reference proteome</keyword>
<feature type="compositionally biased region" description="Polar residues" evidence="1">
    <location>
        <begin position="377"/>
        <end position="389"/>
    </location>
</feature>
<protein>
    <recommendedName>
        <fullName evidence="4">Time for coffee</fullName>
    </recommendedName>
</protein>
<dbReference type="Gramene" id="AUR62038630-RA">
    <property type="protein sequence ID" value="AUR62038630-RA:cds"/>
    <property type="gene ID" value="AUR62038630"/>
</dbReference>
<feature type="compositionally biased region" description="Low complexity" evidence="1">
    <location>
        <begin position="1219"/>
        <end position="1230"/>
    </location>
</feature>
<accession>A0A803N0Z6</accession>
<feature type="region of interest" description="Disordered" evidence="1">
    <location>
        <begin position="1"/>
        <end position="186"/>
    </location>
</feature>
<feature type="compositionally biased region" description="Low complexity" evidence="1">
    <location>
        <begin position="707"/>
        <end position="723"/>
    </location>
</feature>
<feature type="compositionally biased region" description="Low complexity" evidence="1">
    <location>
        <begin position="244"/>
        <end position="264"/>
    </location>
</feature>
<feature type="compositionally biased region" description="Polar residues" evidence="1">
    <location>
        <begin position="440"/>
        <end position="450"/>
    </location>
</feature>
<feature type="region of interest" description="Disordered" evidence="1">
    <location>
        <begin position="790"/>
        <end position="935"/>
    </location>
</feature>
<name>A0A803N0Z6_CHEQI</name>
<dbReference type="EnsemblPlants" id="AUR62038630-RA">
    <property type="protein sequence ID" value="AUR62038630-RA:cds"/>
    <property type="gene ID" value="AUR62038630"/>
</dbReference>
<feature type="region of interest" description="Disordered" evidence="1">
    <location>
        <begin position="202"/>
        <end position="450"/>
    </location>
</feature>
<feature type="compositionally biased region" description="Polar residues" evidence="1">
    <location>
        <begin position="873"/>
        <end position="889"/>
    </location>
</feature>
<feature type="compositionally biased region" description="Polar residues" evidence="1">
    <location>
        <begin position="1209"/>
        <end position="1218"/>
    </location>
</feature>
<feature type="region of interest" description="Disordered" evidence="1">
    <location>
        <begin position="1022"/>
        <end position="1064"/>
    </location>
</feature>
<feature type="region of interest" description="Disordered" evidence="1">
    <location>
        <begin position="1087"/>
        <end position="1261"/>
    </location>
</feature>
<dbReference type="GO" id="GO:0042752">
    <property type="term" value="P:regulation of circadian rhythm"/>
    <property type="evidence" value="ECO:0007669"/>
    <property type="project" value="InterPro"/>
</dbReference>
<organism evidence="2 3">
    <name type="scientific">Chenopodium quinoa</name>
    <name type="common">Quinoa</name>
    <dbReference type="NCBI Taxonomy" id="63459"/>
    <lineage>
        <taxon>Eukaryota</taxon>
        <taxon>Viridiplantae</taxon>
        <taxon>Streptophyta</taxon>
        <taxon>Embryophyta</taxon>
        <taxon>Tracheophyta</taxon>
        <taxon>Spermatophyta</taxon>
        <taxon>Magnoliopsida</taxon>
        <taxon>eudicotyledons</taxon>
        <taxon>Gunneridae</taxon>
        <taxon>Pentapetalae</taxon>
        <taxon>Caryophyllales</taxon>
        <taxon>Chenopodiaceae</taxon>
        <taxon>Chenopodioideae</taxon>
        <taxon>Atripliceae</taxon>
        <taxon>Chenopodium</taxon>
    </lineage>
</organism>
<feature type="compositionally biased region" description="Polar residues" evidence="1">
    <location>
        <begin position="322"/>
        <end position="342"/>
    </location>
</feature>
<dbReference type="PANTHER" id="PTHR34798:SF2">
    <property type="entry name" value="PROTEIN TIME FOR COFFEE"/>
    <property type="match status" value="1"/>
</dbReference>
<feature type="compositionally biased region" description="Polar residues" evidence="1">
    <location>
        <begin position="1193"/>
        <end position="1202"/>
    </location>
</feature>
<feature type="compositionally biased region" description="Low complexity" evidence="1">
    <location>
        <begin position="1128"/>
        <end position="1142"/>
    </location>
</feature>
<feature type="compositionally biased region" description="Polar residues" evidence="1">
    <location>
        <begin position="687"/>
        <end position="706"/>
    </location>
</feature>
<reference evidence="2" key="2">
    <citation type="submission" date="2021-03" db="UniProtKB">
        <authorList>
            <consortium name="EnsemblPlants"/>
        </authorList>
    </citation>
    <scope>IDENTIFICATION</scope>
</reference>
<feature type="compositionally biased region" description="Polar residues" evidence="1">
    <location>
        <begin position="619"/>
        <end position="639"/>
    </location>
</feature>
<feature type="compositionally biased region" description="Basic and acidic residues" evidence="1">
    <location>
        <begin position="217"/>
        <end position="229"/>
    </location>
</feature>
<reference evidence="2" key="1">
    <citation type="journal article" date="2017" name="Nature">
        <title>The genome of Chenopodium quinoa.</title>
        <authorList>
            <person name="Jarvis D.E."/>
            <person name="Ho Y.S."/>
            <person name="Lightfoot D.J."/>
            <person name="Schmoeckel S.M."/>
            <person name="Li B."/>
            <person name="Borm T.J.A."/>
            <person name="Ohyanagi H."/>
            <person name="Mineta K."/>
            <person name="Michell C.T."/>
            <person name="Saber N."/>
            <person name="Kharbatia N.M."/>
            <person name="Rupper R.R."/>
            <person name="Sharp A.R."/>
            <person name="Dally N."/>
            <person name="Boughton B.A."/>
            <person name="Woo Y.H."/>
            <person name="Gao G."/>
            <person name="Schijlen E.G.W.M."/>
            <person name="Guo X."/>
            <person name="Momin A.A."/>
            <person name="Negrao S."/>
            <person name="Al-Babili S."/>
            <person name="Gehring C."/>
            <person name="Roessner U."/>
            <person name="Jung C."/>
            <person name="Murphy K."/>
            <person name="Arold S.T."/>
            <person name="Gojobori T."/>
            <person name="van der Linden C.G."/>
            <person name="van Loo E.N."/>
            <person name="Jellen E.N."/>
            <person name="Maughan P.J."/>
            <person name="Tester M."/>
        </authorList>
    </citation>
    <scope>NUCLEOTIDE SEQUENCE [LARGE SCALE GENOMIC DNA]</scope>
    <source>
        <strain evidence="2">cv. PI 614886</strain>
    </source>
</reference>
<feature type="region of interest" description="Disordered" evidence="1">
    <location>
        <begin position="467"/>
        <end position="503"/>
    </location>
</feature>
<evidence type="ECO:0000313" key="3">
    <source>
        <dbReference type="Proteomes" id="UP000596660"/>
    </source>
</evidence>
<dbReference type="InterPro" id="IPR039317">
    <property type="entry name" value="TIC"/>
</dbReference>
<feature type="compositionally biased region" description="Polar residues" evidence="1">
    <location>
        <begin position="1029"/>
        <end position="1064"/>
    </location>
</feature>
<feature type="compositionally biased region" description="Low complexity" evidence="1">
    <location>
        <begin position="1087"/>
        <end position="1098"/>
    </location>
</feature>
<proteinExistence type="predicted"/>
<feature type="compositionally biased region" description="Polar residues" evidence="1">
    <location>
        <begin position="305"/>
        <end position="315"/>
    </location>
</feature>
<feature type="compositionally biased region" description="Low complexity" evidence="1">
    <location>
        <begin position="1151"/>
        <end position="1192"/>
    </location>
</feature>
<feature type="compositionally biased region" description="Polar residues" evidence="1">
    <location>
        <begin position="828"/>
        <end position="853"/>
    </location>
</feature>
<feature type="compositionally biased region" description="Low complexity" evidence="1">
    <location>
        <begin position="1108"/>
        <end position="1121"/>
    </location>
</feature>
<feature type="compositionally biased region" description="Low complexity" evidence="1">
    <location>
        <begin position="1238"/>
        <end position="1261"/>
    </location>
</feature>
<feature type="compositionally biased region" description="Low complexity" evidence="1">
    <location>
        <begin position="397"/>
        <end position="408"/>
    </location>
</feature>
<dbReference type="PANTHER" id="PTHR34798">
    <property type="entry name" value="PROTEIN TIME FOR COFFEE"/>
    <property type="match status" value="1"/>
</dbReference>
<feature type="compositionally biased region" description="Basic and acidic residues" evidence="1">
    <location>
        <begin position="1"/>
        <end position="10"/>
    </location>
</feature>
<dbReference type="GO" id="GO:0005634">
    <property type="term" value="C:nucleus"/>
    <property type="evidence" value="ECO:0007669"/>
    <property type="project" value="TreeGrafter"/>
</dbReference>